<comment type="similarity">
    <text evidence="3 9">Belongs to the gamma-glutamyltransferase family.</text>
</comment>
<dbReference type="SUPFAM" id="SSF56235">
    <property type="entry name" value="N-terminal nucleophile aminohydrolases (Ntn hydrolases)"/>
    <property type="match status" value="1"/>
</dbReference>
<reference evidence="10 11" key="1">
    <citation type="submission" date="2022-10" db="EMBL/GenBank/DDBJ databases">
        <title>Roseococcus glaciei nov., sp. nov., isolated from glacier.</title>
        <authorList>
            <person name="Liu Q."/>
            <person name="Xin Y.-H."/>
        </authorList>
    </citation>
    <scope>NUCLEOTIDE SEQUENCE [LARGE SCALE GENOMIC DNA]</scope>
    <source>
        <strain evidence="10 11">MDT2-1-1</strain>
    </source>
</reference>
<organism evidence="10 11">
    <name type="scientific">Sabulicella glaciei</name>
    <dbReference type="NCBI Taxonomy" id="2984948"/>
    <lineage>
        <taxon>Bacteria</taxon>
        <taxon>Pseudomonadati</taxon>
        <taxon>Pseudomonadota</taxon>
        <taxon>Alphaproteobacteria</taxon>
        <taxon>Acetobacterales</taxon>
        <taxon>Acetobacteraceae</taxon>
        <taxon>Sabulicella</taxon>
    </lineage>
</organism>
<dbReference type="EC" id="3.4.19.13" evidence="9"/>
<sequence length="544" mass="57754">MARPERRMPKARAMIVAPQPEAVEAGVATLEAGGNALDAVLACALTQGVVDPMMCGIGGLGVLQILDPATGDHLVLNGLSTCPGACTEAMWEAVFEGECPDGYGYILRGHANELGHAAVTTSGILRVFAEAHRRWGRLGWADLFGPAIATATEGWLVRPHVAAMFALDERAYGRLSYREKLAFTEDGARLYLRPDGSPKRVGDTVRNPDLAATLATLAREGAEDFYAGGIARRIIADMERHGGLLSADDLAGFHPEAEPPLTVRYRGRDIAVPPPPAGGIMVAQMLRILERFDLPALGHNRPEYMRVVAEAMKVAGRDKDRHIGDPRFVPPPLERLLSDAYAQERAAAIQAGEKTHLPRTGADSQHTTTVSCVDAGGMVVSLTHTLGLPSGVIPPGTGFMLNGAMNWYDPRPGRAGSIAPGKRRFSSMAPSIVLEEGKPVATLGAPGGAWIPIAILQALVNLLDFGMTMQEAVQAPRFSATSDAVDIGNRIPRAAQQALEAMGYEVRRSPASYPFAAVHGIAMWDGRLEGGADPQRDGLAAGIS</sequence>
<dbReference type="InterPro" id="IPR051792">
    <property type="entry name" value="GGT_bact"/>
</dbReference>
<accession>A0ABT3NTN2</accession>
<evidence type="ECO:0000313" key="10">
    <source>
        <dbReference type="EMBL" id="MCW8085529.1"/>
    </source>
</evidence>
<dbReference type="InterPro" id="IPR029055">
    <property type="entry name" value="Ntn_hydrolases_N"/>
</dbReference>
<dbReference type="Gene3D" id="1.10.246.130">
    <property type="match status" value="1"/>
</dbReference>
<dbReference type="InterPro" id="IPR000101">
    <property type="entry name" value="GGT_peptidase"/>
</dbReference>
<evidence type="ECO:0000256" key="8">
    <source>
        <dbReference type="ARBA" id="ARBA00047417"/>
    </source>
</evidence>
<evidence type="ECO:0000256" key="9">
    <source>
        <dbReference type="RuleBase" id="RU368036"/>
    </source>
</evidence>
<gene>
    <name evidence="10" type="primary">ggt</name>
    <name evidence="10" type="ORF">OF850_07825</name>
</gene>
<dbReference type="PANTHER" id="PTHR43199">
    <property type="entry name" value="GLUTATHIONE HYDROLASE"/>
    <property type="match status" value="1"/>
</dbReference>
<evidence type="ECO:0000313" key="11">
    <source>
        <dbReference type="Proteomes" id="UP001526430"/>
    </source>
</evidence>
<dbReference type="PANTHER" id="PTHR43199:SF1">
    <property type="entry name" value="GLUTATHIONE HYDROLASE PROENZYME"/>
    <property type="match status" value="1"/>
</dbReference>
<dbReference type="InterPro" id="IPR043137">
    <property type="entry name" value="GGT_ssub_C"/>
</dbReference>
<evidence type="ECO:0000256" key="3">
    <source>
        <dbReference type="ARBA" id="ARBA00009381"/>
    </source>
</evidence>
<evidence type="ECO:0000256" key="7">
    <source>
        <dbReference type="ARBA" id="ARBA00023315"/>
    </source>
</evidence>
<keyword evidence="6 9" id="KW-0865">Zymogen</keyword>
<comment type="PTM">
    <text evidence="9">Cleaved by autocatalysis into a large and a small subunit.</text>
</comment>
<dbReference type="EC" id="2.3.2.2" evidence="9"/>
<keyword evidence="9" id="KW-0317">Glutathione biosynthesis</keyword>
<evidence type="ECO:0000256" key="5">
    <source>
        <dbReference type="ARBA" id="ARBA00022801"/>
    </source>
</evidence>
<dbReference type="PRINTS" id="PR01210">
    <property type="entry name" value="GGTRANSPTASE"/>
</dbReference>
<dbReference type="InterPro" id="IPR043138">
    <property type="entry name" value="GGT_lsub"/>
</dbReference>
<name>A0ABT3NTN2_9PROT</name>
<keyword evidence="11" id="KW-1185">Reference proteome</keyword>
<dbReference type="NCBIfam" id="TIGR00066">
    <property type="entry name" value="g_glut_trans"/>
    <property type="match status" value="1"/>
</dbReference>
<evidence type="ECO:0000256" key="1">
    <source>
        <dbReference type="ARBA" id="ARBA00001049"/>
    </source>
</evidence>
<evidence type="ECO:0000256" key="6">
    <source>
        <dbReference type="ARBA" id="ARBA00023145"/>
    </source>
</evidence>
<keyword evidence="5 9" id="KW-0378">Hydrolase</keyword>
<evidence type="ECO:0000256" key="4">
    <source>
        <dbReference type="ARBA" id="ARBA00022679"/>
    </source>
</evidence>
<dbReference type="EMBL" id="JAPFQI010000003">
    <property type="protein sequence ID" value="MCW8085529.1"/>
    <property type="molecule type" value="Genomic_DNA"/>
</dbReference>
<comment type="catalytic activity">
    <reaction evidence="2 9">
        <text>glutathione + H2O = L-cysteinylglycine + L-glutamate</text>
        <dbReference type="Rhea" id="RHEA:28807"/>
        <dbReference type="ChEBI" id="CHEBI:15377"/>
        <dbReference type="ChEBI" id="CHEBI:29985"/>
        <dbReference type="ChEBI" id="CHEBI:57925"/>
        <dbReference type="ChEBI" id="CHEBI:61694"/>
        <dbReference type="EC" id="3.4.19.13"/>
    </reaction>
</comment>
<proteinExistence type="inferred from homology"/>
<keyword evidence="7 9" id="KW-0012">Acyltransferase</keyword>
<comment type="catalytic activity">
    <reaction evidence="8 9">
        <text>an N-terminal (5-L-glutamyl)-[peptide] + an alpha-amino acid = 5-L-glutamyl amino acid + an N-terminal L-alpha-aminoacyl-[peptide]</text>
        <dbReference type="Rhea" id="RHEA:23904"/>
        <dbReference type="Rhea" id="RHEA-COMP:9780"/>
        <dbReference type="Rhea" id="RHEA-COMP:9795"/>
        <dbReference type="ChEBI" id="CHEBI:77644"/>
        <dbReference type="ChEBI" id="CHEBI:78597"/>
        <dbReference type="ChEBI" id="CHEBI:78599"/>
        <dbReference type="ChEBI" id="CHEBI:78608"/>
        <dbReference type="EC" id="2.3.2.2"/>
    </reaction>
</comment>
<dbReference type="Gene3D" id="3.60.20.40">
    <property type="match status" value="1"/>
</dbReference>
<dbReference type="GO" id="GO:0103068">
    <property type="term" value="F:leukotriene C4 gamma-glutamyl transferase activity"/>
    <property type="evidence" value="ECO:0007669"/>
    <property type="project" value="UniProtKB-EC"/>
</dbReference>
<dbReference type="RefSeq" id="WP_301589429.1">
    <property type="nucleotide sequence ID" value="NZ_JAPFQI010000003.1"/>
</dbReference>
<comment type="subunit">
    <text evidence="9">This enzyme consists of two polypeptide chains, which are synthesized in precursor form from a single polypeptide.</text>
</comment>
<comment type="catalytic activity">
    <reaction evidence="1 9">
        <text>an S-substituted glutathione + H2O = an S-substituted L-cysteinylglycine + L-glutamate</text>
        <dbReference type="Rhea" id="RHEA:59468"/>
        <dbReference type="ChEBI" id="CHEBI:15377"/>
        <dbReference type="ChEBI" id="CHEBI:29985"/>
        <dbReference type="ChEBI" id="CHEBI:90779"/>
        <dbReference type="ChEBI" id="CHEBI:143103"/>
        <dbReference type="EC" id="3.4.19.13"/>
    </reaction>
</comment>
<evidence type="ECO:0000256" key="2">
    <source>
        <dbReference type="ARBA" id="ARBA00001089"/>
    </source>
</evidence>
<comment type="caution">
    <text evidence="10">The sequence shown here is derived from an EMBL/GenBank/DDBJ whole genome shotgun (WGS) entry which is preliminary data.</text>
</comment>
<protein>
    <recommendedName>
        <fullName evidence="9">Glutathione hydrolase proenzyme</fullName>
        <ecNumber evidence="9">2.3.2.2</ecNumber>
        <ecNumber evidence="9">3.4.19.13</ecNumber>
    </recommendedName>
    <component>
        <recommendedName>
            <fullName evidence="9">Glutathione hydrolase large chain</fullName>
        </recommendedName>
    </component>
    <component>
        <recommendedName>
            <fullName evidence="9">Glutathione hydrolase small chain</fullName>
        </recommendedName>
    </component>
</protein>
<keyword evidence="4 9" id="KW-0808">Transferase</keyword>
<dbReference type="Proteomes" id="UP001526430">
    <property type="component" value="Unassembled WGS sequence"/>
</dbReference>
<dbReference type="Pfam" id="PF01019">
    <property type="entry name" value="G_glu_transpept"/>
    <property type="match status" value="1"/>
</dbReference>
<comment type="pathway">
    <text evidence="9">Sulfur metabolism; glutathione metabolism.</text>
</comment>